<dbReference type="InterPro" id="IPR026569">
    <property type="entry name" value="Ribosomal_bL28"/>
</dbReference>
<dbReference type="GO" id="GO:0005840">
    <property type="term" value="C:ribosome"/>
    <property type="evidence" value="ECO:0007669"/>
    <property type="project" value="UniProtKB-KW"/>
</dbReference>
<gene>
    <name evidence="5 6" type="primary">rpmB</name>
    <name evidence="6" type="ORF">ENS31_12120</name>
</gene>
<protein>
    <recommendedName>
        <fullName evidence="4 5">Large ribosomal subunit protein bL28</fullName>
    </recommendedName>
</protein>
<dbReference type="EMBL" id="DSUJ01000010">
    <property type="protein sequence ID" value="HFI92254.1"/>
    <property type="molecule type" value="Genomic_DNA"/>
</dbReference>
<evidence type="ECO:0000256" key="1">
    <source>
        <dbReference type="ARBA" id="ARBA00008760"/>
    </source>
</evidence>
<dbReference type="FunFam" id="2.30.170.40:FF:000001">
    <property type="entry name" value="50S ribosomal protein L28"/>
    <property type="match status" value="1"/>
</dbReference>
<dbReference type="GO" id="GO:0006412">
    <property type="term" value="P:translation"/>
    <property type="evidence" value="ECO:0007669"/>
    <property type="project" value="UniProtKB-UniRule"/>
</dbReference>
<evidence type="ECO:0000256" key="4">
    <source>
        <dbReference type="ARBA" id="ARBA00035174"/>
    </source>
</evidence>
<reference evidence="6" key="1">
    <citation type="journal article" date="2020" name="mSystems">
        <title>Genome- and Community-Level Interaction Insights into Carbon Utilization and Element Cycling Functions of Hydrothermarchaeota in Hydrothermal Sediment.</title>
        <authorList>
            <person name="Zhou Z."/>
            <person name="Liu Y."/>
            <person name="Xu W."/>
            <person name="Pan J."/>
            <person name="Luo Z.H."/>
            <person name="Li M."/>
        </authorList>
    </citation>
    <scope>NUCLEOTIDE SEQUENCE [LARGE SCALE GENOMIC DNA]</scope>
    <source>
        <strain evidence="6">SpSt-479</strain>
    </source>
</reference>
<dbReference type="NCBIfam" id="TIGR00009">
    <property type="entry name" value="L28"/>
    <property type="match status" value="1"/>
</dbReference>
<dbReference type="SUPFAM" id="SSF143800">
    <property type="entry name" value="L28p-like"/>
    <property type="match status" value="1"/>
</dbReference>
<proteinExistence type="inferred from homology"/>
<dbReference type="HAMAP" id="MF_00373">
    <property type="entry name" value="Ribosomal_bL28"/>
    <property type="match status" value="1"/>
</dbReference>
<dbReference type="InterPro" id="IPR001383">
    <property type="entry name" value="Ribosomal_bL28_bact-type"/>
</dbReference>
<evidence type="ECO:0000256" key="3">
    <source>
        <dbReference type="ARBA" id="ARBA00023274"/>
    </source>
</evidence>
<organism evidence="6">
    <name type="scientific">Ignavibacterium album</name>
    <dbReference type="NCBI Taxonomy" id="591197"/>
    <lineage>
        <taxon>Bacteria</taxon>
        <taxon>Pseudomonadati</taxon>
        <taxon>Ignavibacteriota</taxon>
        <taxon>Ignavibacteria</taxon>
        <taxon>Ignavibacteriales</taxon>
        <taxon>Ignavibacteriaceae</taxon>
        <taxon>Ignavibacterium</taxon>
    </lineage>
</organism>
<accession>A0A7V3E8H0</accession>
<dbReference type="InterPro" id="IPR037147">
    <property type="entry name" value="Ribosomal_bL28_sf"/>
</dbReference>
<sequence>MSRRCQVTGKGPVYGSSISHAHNKTNRRFLPNLQKKRIWVQELNRFVTLRLSTSAIKTINKKGTAHLAKLIKENKIKVR</sequence>
<dbReference type="Pfam" id="PF00830">
    <property type="entry name" value="Ribosomal_L28"/>
    <property type="match status" value="1"/>
</dbReference>
<dbReference type="PANTHER" id="PTHR13528:SF2">
    <property type="entry name" value="LARGE RIBOSOMAL SUBUNIT PROTEIN BL28M"/>
    <property type="match status" value="1"/>
</dbReference>
<dbReference type="AlphaFoldDB" id="A0A7V3E8H0"/>
<dbReference type="InterPro" id="IPR034704">
    <property type="entry name" value="Ribosomal_bL28/bL31-like_sf"/>
</dbReference>
<evidence type="ECO:0000256" key="2">
    <source>
        <dbReference type="ARBA" id="ARBA00022980"/>
    </source>
</evidence>
<dbReference type="PANTHER" id="PTHR13528">
    <property type="entry name" value="39S RIBOSOMAL PROTEIN L28, MITOCHONDRIAL"/>
    <property type="match status" value="1"/>
</dbReference>
<evidence type="ECO:0000313" key="6">
    <source>
        <dbReference type="EMBL" id="HFI92254.1"/>
    </source>
</evidence>
<keyword evidence="3 5" id="KW-0687">Ribonucleoprotein</keyword>
<dbReference type="Gene3D" id="2.30.170.40">
    <property type="entry name" value="Ribosomal protein L28/L24"/>
    <property type="match status" value="1"/>
</dbReference>
<name>A0A7V3E8H0_9BACT</name>
<dbReference type="RefSeq" id="WP_304143869.1">
    <property type="nucleotide sequence ID" value="NZ_JAOAIE010000033.1"/>
</dbReference>
<comment type="similarity">
    <text evidence="1 5">Belongs to the bacterial ribosomal protein bL28 family.</text>
</comment>
<keyword evidence="2 5" id="KW-0689">Ribosomal protein</keyword>
<dbReference type="GO" id="GO:0003735">
    <property type="term" value="F:structural constituent of ribosome"/>
    <property type="evidence" value="ECO:0007669"/>
    <property type="project" value="InterPro"/>
</dbReference>
<comment type="caution">
    <text evidence="6">The sequence shown here is derived from an EMBL/GenBank/DDBJ whole genome shotgun (WGS) entry which is preliminary data.</text>
</comment>
<dbReference type="GO" id="GO:1990904">
    <property type="term" value="C:ribonucleoprotein complex"/>
    <property type="evidence" value="ECO:0007669"/>
    <property type="project" value="UniProtKB-KW"/>
</dbReference>
<evidence type="ECO:0000256" key="5">
    <source>
        <dbReference type="HAMAP-Rule" id="MF_00373"/>
    </source>
</evidence>